<evidence type="ECO:0000313" key="1">
    <source>
        <dbReference type="EnsemblPlants" id="AET5Gv20315400.1"/>
    </source>
</evidence>
<proteinExistence type="predicted"/>
<reference evidence="1" key="5">
    <citation type="journal article" date="2021" name="G3 (Bethesda)">
        <title>Aegilops tauschii genome assembly Aet v5.0 features greater sequence contiguity and improved annotation.</title>
        <authorList>
            <person name="Wang L."/>
            <person name="Zhu T."/>
            <person name="Rodriguez J.C."/>
            <person name="Deal K.R."/>
            <person name="Dubcovsky J."/>
            <person name="McGuire P.E."/>
            <person name="Lux T."/>
            <person name="Spannagl M."/>
            <person name="Mayer K.F.X."/>
            <person name="Baldrich P."/>
            <person name="Meyers B.C."/>
            <person name="Huo N."/>
            <person name="Gu Y.Q."/>
            <person name="Zhou H."/>
            <person name="Devos K.M."/>
            <person name="Bennetzen J.L."/>
            <person name="Unver T."/>
            <person name="Budak H."/>
            <person name="Gulick P.J."/>
            <person name="Galiba G."/>
            <person name="Kalapos B."/>
            <person name="Nelson D.R."/>
            <person name="Li P."/>
            <person name="You F.M."/>
            <person name="Luo M.C."/>
            <person name="Dvorak J."/>
        </authorList>
    </citation>
    <scope>NUCLEOTIDE SEQUENCE [LARGE SCALE GENOMIC DNA]</scope>
    <source>
        <strain evidence="1">cv. AL8/78</strain>
    </source>
</reference>
<name>A0A453K669_AEGTS</name>
<dbReference type="AlphaFoldDB" id="A0A453K669"/>
<reference evidence="2" key="2">
    <citation type="journal article" date="2017" name="Nat. Plants">
        <title>The Aegilops tauschii genome reveals multiple impacts of transposons.</title>
        <authorList>
            <person name="Zhao G."/>
            <person name="Zou C."/>
            <person name="Li K."/>
            <person name="Wang K."/>
            <person name="Li T."/>
            <person name="Gao L."/>
            <person name="Zhang X."/>
            <person name="Wang H."/>
            <person name="Yang Z."/>
            <person name="Liu X."/>
            <person name="Jiang W."/>
            <person name="Mao L."/>
            <person name="Kong X."/>
            <person name="Jiao Y."/>
            <person name="Jia J."/>
        </authorList>
    </citation>
    <scope>NUCLEOTIDE SEQUENCE [LARGE SCALE GENOMIC DNA]</scope>
    <source>
        <strain evidence="2">cv. AL8/78</strain>
    </source>
</reference>
<dbReference type="Gramene" id="AET5Gv20315400.1">
    <property type="protein sequence ID" value="AET5Gv20315400.1"/>
    <property type="gene ID" value="AET5Gv20315400"/>
</dbReference>
<protein>
    <submittedName>
        <fullName evidence="1">Uncharacterized protein</fullName>
    </submittedName>
</protein>
<accession>A0A453K669</accession>
<reference evidence="1" key="4">
    <citation type="submission" date="2019-03" db="UniProtKB">
        <authorList>
            <consortium name="EnsemblPlants"/>
        </authorList>
    </citation>
    <scope>IDENTIFICATION</scope>
</reference>
<keyword evidence="2" id="KW-1185">Reference proteome</keyword>
<reference evidence="1" key="3">
    <citation type="journal article" date="2017" name="Nature">
        <title>Genome sequence of the progenitor of the wheat D genome Aegilops tauschii.</title>
        <authorList>
            <person name="Luo M.C."/>
            <person name="Gu Y.Q."/>
            <person name="Puiu D."/>
            <person name="Wang H."/>
            <person name="Twardziok S.O."/>
            <person name="Deal K.R."/>
            <person name="Huo N."/>
            <person name="Zhu T."/>
            <person name="Wang L."/>
            <person name="Wang Y."/>
            <person name="McGuire P.E."/>
            <person name="Liu S."/>
            <person name="Long H."/>
            <person name="Ramasamy R.K."/>
            <person name="Rodriguez J.C."/>
            <person name="Van S.L."/>
            <person name="Yuan L."/>
            <person name="Wang Z."/>
            <person name="Xia Z."/>
            <person name="Xiao L."/>
            <person name="Anderson O.D."/>
            <person name="Ouyang S."/>
            <person name="Liang Y."/>
            <person name="Zimin A.V."/>
            <person name="Pertea G."/>
            <person name="Qi P."/>
            <person name="Bennetzen J.L."/>
            <person name="Dai X."/>
            <person name="Dawson M.W."/>
            <person name="Muller H.G."/>
            <person name="Kugler K."/>
            <person name="Rivarola-Duarte L."/>
            <person name="Spannagl M."/>
            <person name="Mayer K.F.X."/>
            <person name="Lu F.H."/>
            <person name="Bevan M.W."/>
            <person name="Leroy P."/>
            <person name="Li P."/>
            <person name="You F.M."/>
            <person name="Sun Q."/>
            <person name="Liu Z."/>
            <person name="Lyons E."/>
            <person name="Wicker T."/>
            <person name="Salzberg S.L."/>
            <person name="Devos K.M."/>
            <person name="Dvorak J."/>
        </authorList>
    </citation>
    <scope>NUCLEOTIDE SEQUENCE [LARGE SCALE GENOMIC DNA]</scope>
    <source>
        <strain evidence="1">cv. AL8/78</strain>
    </source>
</reference>
<dbReference type="EnsemblPlants" id="AET5Gv20315400.1">
    <property type="protein sequence ID" value="AET5Gv20315400.1"/>
    <property type="gene ID" value="AET5Gv20315400"/>
</dbReference>
<sequence length="78" mass="8508">MKSIEGYVLGNISEARREAGRGVEEMKCYGFTGTHLIAEFLDTCCYSTSGSAFHVNRGMGCPVKDVFRQGKCYAGLSD</sequence>
<organism evidence="1 2">
    <name type="scientific">Aegilops tauschii subsp. strangulata</name>
    <name type="common">Goatgrass</name>
    <dbReference type="NCBI Taxonomy" id="200361"/>
    <lineage>
        <taxon>Eukaryota</taxon>
        <taxon>Viridiplantae</taxon>
        <taxon>Streptophyta</taxon>
        <taxon>Embryophyta</taxon>
        <taxon>Tracheophyta</taxon>
        <taxon>Spermatophyta</taxon>
        <taxon>Magnoliopsida</taxon>
        <taxon>Liliopsida</taxon>
        <taxon>Poales</taxon>
        <taxon>Poaceae</taxon>
        <taxon>BOP clade</taxon>
        <taxon>Pooideae</taxon>
        <taxon>Triticodae</taxon>
        <taxon>Triticeae</taxon>
        <taxon>Triticinae</taxon>
        <taxon>Aegilops</taxon>
    </lineage>
</organism>
<dbReference type="Proteomes" id="UP000015105">
    <property type="component" value="Chromosome 5D"/>
</dbReference>
<reference evidence="2" key="1">
    <citation type="journal article" date="2014" name="Science">
        <title>Ancient hybridizations among the ancestral genomes of bread wheat.</title>
        <authorList>
            <consortium name="International Wheat Genome Sequencing Consortium,"/>
            <person name="Marcussen T."/>
            <person name="Sandve S.R."/>
            <person name="Heier L."/>
            <person name="Spannagl M."/>
            <person name="Pfeifer M."/>
            <person name="Jakobsen K.S."/>
            <person name="Wulff B.B."/>
            <person name="Steuernagel B."/>
            <person name="Mayer K.F."/>
            <person name="Olsen O.A."/>
        </authorList>
    </citation>
    <scope>NUCLEOTIDE SEQUENCE [LARGE SCALE GENOMIC DNA]</scope>
    <source>
        <strain evidence="2">cv. AL8/78</strain>
    </source>
</reference>
<evidence type="ECO:0000313" key="2">
    <source>
        <dbReference type="Proteomes" id="UP000015105"/>
    </source>
</evidence>